<organism evidence="1 2">
    <name type="scientific">Methylobacterium oryzihabitans</name>
    <dbReference type="NCBI Taxonomy" id="2499852"/>
    <lineage>
        <taxon>Bacteria</taxon>
        <taxon>Pseudomonadati</taxon>
        <taxon>Pseudomonadota</taxon>
        <taxon>Alphaproteobacteria</taxon>
        <taxon>Hyphomicrobiales</taxon>
        <taxon>Methylobacteriaceae</taxon>
        <taxon>Methylobacterium</taxon>
    </lineage>
</organism>
<protein>
    <submittedName>
        <fullName evidence="1">Uncharacterized protein</fullName>
    </submittedName>
</protein>
<evidence type="ECO:0000313" key="1">
    <source>
        <dbReference type="EMBL" id="RVU14374.1"/>
    </source>
</evidence>
<evidence type="ECO:0000313" key="2">
    <source>
        <dbReference type="Proteomes" id="UP000286997"/>
    </source>
</evidence>
<proteinExistence type="predicted"/>
<comment type="caution">
    <text evidence="1">The sequence shown here is derived from an EMBL/GenBank/DDBJ whole genome shotgun (WGS) entry which is preliminary data.</text>
</comment>
<dbReference type="EMBL" id="SACP01000031">
    <property type="protein sequence ID" value="RVU14374.1"/>
    <property type="molecule type" value="Genomic_DNA"/>
</dbReference>
<sequence>MSVGRTMRDFGKLGDDQDPIRRLARRGGGDVRIFIQPEQAPARPRGGFLFLPRSLVRVLKLLLLALAIGGATVIPNYVDCRNQRDSGLFYYGMTVGACTRQNVVSQIGNVQRQLETAARAIGGR</sequence>
<keyword evidence="2" id="KW-1185">Reference proteome</keyword>
<reference evidence="1 2" key="1">
    <citation type="submission" date="2019-01" db="EMBL/GenBank/DDBJ databases">
        <authorList>
            <person name="Chen W.-M."/>
        </authorList>
    </citation>
    <scope>NUCLEOTIDE SEQUENCE [LARGE SCALE GENOMIC DNA]</scope>
    <source>
        <strain evidence="1 2">TER-1</strain>
    </source>
</reference>
<name>A0A437NWI6_9HYPH</name>
<accession>A0A437NWI6</accession>
<dbReference type="OrthoDB" id="7995612at2"/>
<dbReference type="Proteomes" id="UP000286997">
    <property type="component" value="Unassembled WGS sequence"/>
</dbReference>
<dbReference type="AlphaFoldDB" id="A0A437NWI6"/>
<dbReference type="RefSeq" id="WP_127733295.1">
    <property type="nucleotide sequence ID" value="NZ_SACP01000031.1"/>
</dbReference>
<gene>
    <name evidence="1" type="ORF">EOE48_23380</name>
</gene>